<dbReference type="EMBL" id="CZAI01000003">
    <property type="protein sequence ID" value="CUP13717.1"/>
    <property type="molecule type" value="Genomic_DNA"/>
</dbReference>
<sequence>MNYFSIIFYSHSRGPLDDVRTIYKDHLRKLNLRYSSDIYFPESGWSTPAFGVPLELNFLVKIPKDRLTEDKALLKSLVSLFDNIKKDVPGIIEVSIKTNCQSFR</sequence>
<dbReference type="STRING" id="47678.ERS852494_01586"/>
<evidence type="ECO:0000313" key="1">
    <source>
        <dbReference type="EMBL" id="CUP13717.1"/>
    </source>
</evidence>
<protein>
    <submittedName>
        <fullName evidence="1">Uncharacterized protein</fullName>
    </submittedName>
</protein>
<organism evidence="1 2">
    <name type="scientific">Bacteroides caccae</name>
    <dbReference type="NCBI Taxonomy" id="47678"/>
    <lineage>
        <taxon>Bacteria</taxon>
        <taxon>Pseudomonadati</taxon>
        <taxon>Bacteroidota</taxon>
        <taxon>Bacteroidia</taxon>
        <taxon>Bacteroidales</taxon>
        <taxon>Bacteroidaceae</taxon>
        <taxon>Bacteroides</taxon>
    </lineage>
</organism>
<name>A0A174KUI5_9BACE</name>
<dbReference type="AlphaFoldDB" id="A0A174KUI5"/>
<dbReference type="Proteomes" id="UP000095657">
    <property type="component" value="Unassembled WGS sequence"/>
</dbReference>
<evidence type="ECO:0000313" key="2">
    <source>
        <dbReference type="Proteomes" id="UP000095657"/>
    </source>
</evidence>
<reference evidence="1 2" key="1">
    <citation type="submission" date="2015-09" db="EMBL/GenBank/DDBJ databases">
        <authorList>
            <consortium name="Pathogen Informatics"/>
        </authorList>
    </citation>
    <scope>NUCLEOTIDE SEQUENCE [LARGE SCALE GENOMIC DNA]</scope>
    <source>
        <strain evidence="1 2">2789STDY5834880</strain>
    </source>
</reference>
<gene>
    <name evidence="1" type="ORF">ERS852494_01586</name>
</gene>
<proteinExistence type="predicted"/>
<accession>A0A174KUI5</accession>